<evidence type="ECO:0000313" key="3">
    <source>
        <dbReference type="Proteomes" id="UP000295781"/>
    </source>
</evidence>
<dbReference type="RefSeq" id="WP_129347716.1">
    <property type="nucleotide sequence ID" value="NZ_CP012670.1"/>
</dbReference>
<protein>
    <recommendedName>
        <fullName evidence="4">Secreted protein</fullName>
    </recommendedName>
</protein>
<name>A0A4P2Q147_SORCE</name>
<gene>
    <name evidence="2" type="ORF">SOCEGT47_030770</name>
</gene>
<evidence type="ECO:0000313" key="2">
    <source>
        <dbReference type="EMBL" id="AUX22573.1"/>
    </source>
</evidence>
<keyword evidence="1" id="KW-0732">Signal</keyword>
<accession>A0A4P2Q147</accession>
<organism evidence="2 3">
    <name type="scientific">Sorangium cellulosum</name>
    <name type="common">Polyangium cellulosum</name>
    <dbReference type="NCBI Taxonomy" id="56"/>
    <lineage>
        <taxon>Bacteria</taxon>
        <taxon>Pseudomonadati</taxon>
        <taxon>Myxococcota</taxon>
        <taxon>Polyangia</taxon>
        <taxon>Polyangiales</taxon>
        <taxon>Polyangiaceae</taxon>
        <taxon>Sorangium</taxon>
    </lineage>
</organism>
<dbReference type="AlphaFoldDB" id="A0A4P2Q147"/>
<sequence>MKKSLVSSIVLAAATLSASAMALDTNERWNVEIDVLDELIGIGEMECVSNPWAAERNVCAYACAVEANGFPRDTTNLFLLEQKTFGRNDCDENAEVAFNTILANDPDQLSKLIFTNEKLEVNATVLGEERDNDLSGAIVFEGVGYVVFGIFFDSIEDQQSGDDDDGGEEMVVDGTL</sequence>
<evidence type="ECO:0000256" key="1">
    <source>
        <dbReference type="SAM" id="SignalP"/>
    </source>
</evidence>
<feature type="signal peptide" evidence="1">
    <location>
        <begin position="1"/>
        <end position="22"/>
    </location>
</feature>
<proteinExistence type="predicted"/>
<evidence type="ECO:0008006" key="4">
    <source>
        <dbReference type="Google" id="ProtNLM"/>
    </source>
</evidence>
<reference evidence="2 3" key="1">
    <citation type="submission" date="2015-09" db="EMBL/GenBank/DDBJ databases">
        <title>Sorangium comparison.</title>
        <authorList>
            <person name="Zaburannyi N."/>
            <person name="Bunk B."/>
            <person name="Overmann J."/>
            <person name="Mueller R."/>
        </authorList>
    </citation>
    <scope>NUCLEOTIDE SEQUENCE [LARGE SCALE GENOMIC DNA]</scope>
    <source>
        <strain evidence="2 3">So ceGT47</strain>
    </source>
</reference>
<dbReference type="EMBL" id="CP012670">
    <property type="protein sequence ID" value="AUX22573.1"/>
    <property type="molecule type" value="Genomic_DNA"/>
</dbReference>
<feature type="chain" id="PRO_5020485631" description="Secreted protein" evidence="1">
    <location>
        <begin position="23"/>
        <end position="176"/>
    </location>
</feature>
<dbReference type="Proteomes" id="UP000295781">
    <property type="component" value="Chromosome"/>
</dbReference>